<gene>
    <name evidence="2" type="ORF">GCM10011614_13560</name>
</gene>
<evidence type="ECO:0000313" key="3">
    <source>
        <dbReference type="Proteomes" id="UP000648075"/>
    </source>
</evidence>
<feature type="compositionally biased region" description="Polar residues" evidence="1">
    <location>
        <begin position="55"/>
        <end position="64"/>
    </location>
</feature>
<dbReference type="Proteomes" id="UP000648075">
    <property type="component" value="Unassembled WGS sequence"/>
</dbReference>
<comment type="caution">
    <text evidence="2">The sequence shown here is derived from an EMBL/GenBank/DDBJ whole genome shotgun (WGS) entry which is preliminary data.</text>
</comment>
<keyword evidence="3" id="KW-1185">Reference proteome</keyword>
<name>A0A918UFF0_9SPHN</name>
<dbReference type="EMBL" id="BMZA01000003">
    <property type="protein sequence ID" value="GGY99853.1"/>
    <property type="molecule type" value="Genomic_DNA"/>
</dbReference>
<proteinExistence type="predicted"/>
<organism evidence="2 3">
    <name type="scientific">Novosphingobium colocasiae</name>
    <dbReference type="NCBI Taxonomy" id="1256513"/>
    <lineage>
        <taxon>Bacteria</taxon>
        <taxon>Pseudomonadati</taxon>
        <taxon>Pseudomonadota</taxon>
        <taxon>Alphaproteobacteria</taxon>
        <taxon>Sphingomonadales</taxon>
        <taxon>Sphingomonadaceae</taxon>
        <taxon>Novosphingobium</taxon>
    </lineage>
</organism>
<evidence type="ECO:0000256" key="1">
    <source>
        <dbReference type="SAM" id="MobiDB-lite"/>
    </source>
</evidence>
<dbReference type="RefSeq" id="WP_229813858.1">
    <property type="nucleotide sequence ID" value="NZ_BMZA01000003.1"/>
</dbReference>
<feature type="compositionally biased region" description="Basic and acidic residues" evidence="1">
    <location>
        <begin position="115"/>
        <end position="128"/>
    </location>
</feature>
<reference evidence="2" key="2">
    <citation type="submission" date="2020-09" db="EMBL/GenBank/DDBJ databases">
        <authorList>
            <person name="Sun Q."/>
            <person name="Kim S."/>
        </authorList>
    </citation>
    <scope>NUCLEOTIDE SEQUENCE</scope>
    <source>
        <strain evidence="2">KCTC 32255</strain>
    </source>
</reference>
<protein>
    <submittedName>
        <fullName evidence="2">Uncharacterized protein</fullName>
    </submittedName>
</protein>
<feature type="region of interest" description="Disordered" evidence="1">
    <location>
        <begin position="106"/>
        <end position="128"/>
    </location>
</feature>
<evidence type="ECO:0000313" key="2">
    <source>
        <dbReference type="EMBL" id="GGY99853.1"/>
    </source>
</evidence>
<feature type="region of interest" description="Disordered" evidence="1">
    <location>
        <begin position="49"/>
        <end position="75"/>
    </location>
</feature>
<sequence length="128" mass="13426">MAGPATAQVTDADRAIAENMMGTGRVTPDKVRRRCAEPVKRGEIVVCAQDDSSNRVESTAQSDPNSREALDNGMLHTPDVAGAGIFKGKKTFGFGSVNVPLIIDLADIPPPPKGSDADKIAKGELRAP</sequence>
<reference evidence="2" key="1">
    <citation type="journal article" date="2014" name="Int. J. Syst. Evol. Microbiol.">
        <title>Complete genome sequence of Corynebacterium casei LMG S-19264T (=DSM 44701T), isolated from a smear-ripened cheese.</title>
        <authorList>
            <consortium name="US DOE Joint Genome Institute (JGI-PGF)"/>
            <person name="Walter F."/>
            <person name="Albersmeier A."/>
            <person name="Kalinowski J."/>
            <person name="Ruckert C."/>
        </authorList>
    </citation>
    <scope>NUCLEOTIDE SEQUENCE</scope>
    <source>
        <strain evidence="2">KCTC 32255</strain>
    </source>
</reference>
<accession>A0A918UFF0</accession>
<dbReference type="AlphaFoldDB" id="A0A918UFF0"/>